<dbReference type="GO" id="GO:0006508">
    <property type="term" value="P:proteolysis"/>
    <property type="evidence" value="ECO:0007669"/>
    <property type="project" value="UniProtKB-KW"/>
</dbReference>
<evidence type="ECO:0000256" key="4">
    <source>
        <dbReference type="ARBA" id="ARBA00022670"/>
    </source>
</evidence>
<evidence type="ECO:0000313" key="12">
    <source>
        <dbReference type="Proteomes" id="UP000177159"/>
    </source>
</evidence>
<dbReference type="Pfam" id="PF03575">
    <property type="entry name" value="Peptidase_S51"/>
    <property type="match status" value="1"/>
</dbReference>
<evidence type="ECO:0000256" key="7">
    <source>
        <dbReference type="ARBA" id="ARBA00022997"/>
    </source>
</evidence>
<keyword evidence="6" id="KW-0720">Serine protease</keyword>
<dbReference type="GO" id="GO:0016805">
    <property type="term" value="F:dipeptidase activity"/>
    <property type="evidence" value="ECO:0007669"/>
    <property type="project" value="UniProtKB-KW"/>
</dbReference>
<reference evidence="11 12" key="1">
    <citation type="journal article" date="2016" name="Nat. Commun.">
        <title>Thousands of microbial genomes shed light on interconnected biogeochemical processes in an aquifer system.</title>
        <authorList>
            <person name="Anantharaman K."/>
            <person name="Brown C.T."/>
            <person name="Hug L.A."/>
            <person name="Sharon I."/>
            <person name="Castelle C.J."/>
            <person name="Probst A.J."/>
            <person name="Thomas B.C."/>
            <person name="Singh A."/>
            <person name="Wilkins M.J."/>
            <person name="Karaoz U."/>
            <person name="Brodie E.L."/>
            <person name="Williams K.H."/>
            <person name="Hubbard S.S."/>
            <person name="Banfield J.F."/>
        </authorList>
    </citation>
    <scope>NUCLEOTIDE SEQUENCE [LARGE SCALE GENOMIC DNA]</scope>
</reference>
<name>A0A1F7GX05_9BACT</name>
<comment type="catalytic activity">
    <reaction evidence="8">
        <text>Dipeptidase E catalyzes the hydrolysis of dipeptides Asp-|-Xaa. It does not act on peptides with N-terminal Glu, Asn or Gln, nor does it cleave isoaspartyl peptides.</text>
        <dbReference type="EC" id="3.4.13.21"/>
    </reaction>
</comment>
<keyword evidence="7" id="KW-0224">Dipeptidase</keyword>
<proteinExistence type="inferred from homology"/>
<evidence type="ECO:0000256" key="9">
    <source>
        <dbReference type="ARBA" id="ARBA00066675"/>
    </source>
</evidence>
<dbReference type="Proteomes" id="UP000177159">
    <property type="component" value="Unassembled WGS sequence"/>
</dbReference>
<dbReference type="AlphaFoldDB" id="A0A1F7GX05"/>
<dbReference type="PANTHER" id="PTHR20842">
    <property type="entry name" value="PROTEASE S51 ALPHA-ASPARTYL DIPEPTIDASE"/>
    <property type="match status" value="1"/>
</dbReference>
<keyword evidence="5" id="KW-0378">Hydrolase</keyword>
<dbReference type="EMBL" id="MFZM01000022">
    <property type="protein sequence ID" value="OGK23304.1"/>
    <property type="molecule type" value="Genomic_DNA"/>
</dbReference>
<dbReference type="SUPFAM" id="SSF52317">
    <property type="entry name" value="Class I glutamine amidotransferase-like"/>
    <property type="match status" value="1"/>
</dbReference>
<keyword evidence="4" id="KW-0645">Protease</keyword>
<dbReference type="Gene3D" id="3.40.50.880">
    <property type="match status" value="1"/>
</dbReference>
<comment type="caution">
    <text evidence="11">The sequence shown here is derived from an EMBL/GenBank/DDBJ whole genome shotgun (WGS) entry which is preliminary data.</text>
</comment>
<evidence type="ECO:0000256" key="3">
    <source>
        <dbReference type="ARBA" id="ARBA00022490"/>
    </source>
</evidence>
<dbReference type="GO" id="GO:0005737">
    <property type="term" value="C:cytoplasm"/>
    <property type="evidence" value="ECO:0007669"/>
    <property type="project" value="UniProtKB-SubCell"/>
</dbReference>
<protein>
    <recommendedName>
        <fullName evidence="9">dipeptidase E</fullName>
        <ecNumber evidence="9">3.4.13.21</ecNumber>
    </recommendedName>
    <alternativeName>
        <fullName evidence="10">Asp-specific dipeptidase</fullName>
    </alternativeName>
</protein>
<accession>A0A1F7GX05</accession>
<comment type="subcellular location">
    <subcellularLocation>
        <location evidence="1">Cytoplasm</location>
    </subcellularLocation>
</comment>
<evidence type="ECO:0000313" key="11">
    <source>
        <dbReference type="EMBL" id="OGK23304.1"/>
    </source>
</evidence>
<evidence type="ECO:0000256" key="8">
    <source>
        <dbReference type="ARBA" id="ARBA00050239"/>
    </source>
</evidence>
<evidence type="ECO:0000256" key="1">
    <source>
        <dbReference type="ARBA" id="ARBA00004496"/>
    </source>
</evidence>
<evidence type="ECO:0000256" key="5">
    <source>
        <dbReference type="ARBA" id="ARBA00022801"/>
    </source>
</evidence>
<evidence type="ECO:0000256" key="10">
    <source>
        <dbReference type="ARBA" id="ARBA00075877"/>
    </source>
</evidence>
<comment type="similarity">
    <text evidence="2">Belongs to the peptidase S51 family.</text>
</comment>
<evidence type="ECO:0000256" key="6">
    <source>
        <dbReference type="ARBA" id="ARBA00022825"/>
    </source>
</evidence>
<sequence length="229" mass="25913">MKKLLLISNSILYGQGYLEHCKSDIRNFLKGIKEILFIPYALKDYDAYAKTVNDYFSTIDISVKGIHTTDPQTSIVEASSLFIGGGNTFRLLNELYKLDIIEAIRERVINGMPYIGSSAGVNVACPTIKTTNDMPIVYPPSFNGLNLIPFQINPHYIDADPRSTHQGETREQRLKEFCEENNQSVIGLREGAWFWIENERTTLKGKTGAKLFKQDGTTYEFKEGDIVEI</sequence>
<dbReference type="GO" id="GO:0008236">
    <property type="term" value="F:serine-type peptidase activity"/>
    <property type="evidence" value="ECO:0007669"/>
    <property type="project" value="UniProtKB-KW"/>
</dbReference>
<dbReference type="FunFam" id="3.40.50.880:FF:000007">
    <property type="entry name" value="Peptidase E"/>
    <property type="match status" value="1"/>
</dbReference>
<dbReference type="PANTHER" id="PTHR20842:SF0">
    <property type="entry name" value="ALPHA-ASPARTYL DIPEPTIDASE"/>
    <property type="match status" value="1"/>
</dbReference>
<dbReference type="NCBIfam" id="NF003642">
    <property type="entry name" value="PRK05282.1"/>
    <property type="match status" value="1"/>
</dbReference>
<evidence type="ECO:0000256" key="2">
    <source>
        <dbReference type="ARBA" id="ARBA00006534"/>
    </source>
</evidence>
<gene>
    <name evidence="11" type="ORF">A3C24_03870</name>
</gene>
<dbReference type="InterPro" id="IPR005320">
    <property type="entry name" value="Peptidase_S51"/>
</dbReference>
<dbReference type="CDD" id="cd03146">
    <property type="entry name" value="GAT1_Peptidase_E"/>
    <property type="match status" value="1"/>
</dbReference>
<dbReference type="InterPro" id="IPR029062">
    <property type="entry name" value="Class_I_gatase-like"/>
</dbReference>
<dbReference type="EC" id="3.4.13.21" evidence="9"/>
<keyword evidence="3" id="KW-0963">Cytoplasm</keyword>
<organism evidence="11 12">
    <name type="scientific">Candidatus Roizmanbacteria bacterium RIFCSPHIGHO2_02_FULL_37_24</name>
    <dbReference type="NCBI Taxonomy" id="1802037"/>
    <lineage>
        <taxon>Bacteria</taxon>
        <taxon>Candidatus Roizmaniibacteriota</taxon>
    </lineage>
</organism>